<proteinExistence type="predicted"/>
<evidence type="ECO:0000259" key="4">
    <source>
        <dbReference type="Pfam" id="PF26272"/>
    </source>
</evidence>
<gene>
    <name evidence="5" type="ORF">GCM10007209_08640</name>
</gene>
<evidence type="ECO:0000259" key="3">
    <source>
        <dbReference type="Pfam" id="PF26271"/>
    </source>
</evidence>
<dbReference type="Pfam" id="PF26272">
    <property type="entry name" value="DUF8073_N"/>
    <property type="match status" value="1"/>
</dbReference>
<dbReference type="InterPro" id="IPR058811">
    <property type="entry name" value="DUF8073_N"/>
</dbReference>
<dbReference type="InterPro" id="IPR058809">
    <property type="entry name" value="DUF8073_M"/>
</dbReference>
<organism evidence="5 6">
    <name type="scientific">Haloferax sulfurifontis</name>
    <dbReference type="NCBI Taxonomy" id="255616"/>
    <lineage>
        <taxon>Archaea</taxon>
        <taxon>Methanobacteriati</taxon>
        <taxon>Methanobacteriota</taxon>
        <taxon>Stenosarchaea group</taxon>
        <taxon>Halobacteria</taxon>
        <taxon>Halobacteriales</taxon>
        <taxon>Haloferacaceae</taxon>
        <taxon>Haloferax</taxon>
    </lineage>
</organism>
<dbReference type="InterPro" id="IPR058810">
    <property type="entry name" value="DUF8073_C"/>
</dbReference>
<dbReference type="Pfam" id="PF26270">
    <property type="entry name" value="DUF8073_C"/>
    <property type="match status" value="1"/>
</dbReference>
<dbReference type="RefSeq" id="WP_188423245.1">
    <property type="nucleotide sequence ID" value="NZ_BMCI01000001.1"/>
</dbReference>
<reference evidence="5" key="1">
    <citation type="journal article" date="2014" name="Int. J. Syst. Evol. Microbiol.">
        <title>Complete genome sequence of Corynebacterium casei LMG S-19264T (=DSM 44701T), isolated from a smear-ripened cheese.</title>
        <authorList>
            <consortium name="US DOE Joint Genome Institute (JGI-PGF)"/>
            <person name="Walter F."/>
            <person name="Albersmeier A."/>
            <person name="Kalinowski J."/>
            <person name="Ruckert C."/>
        </authorList>
    </citation>
    <scope>NUCLEOTIDE SEQUENCE</scope>
    <source>
        <strain evidence="5">CCM 7217</strain>
    </source>
</reference>
<evidence type="ECO:0000313" key="6">
    <source>
        <dbReference type="Proteomes" id="UP000646833"/>
    </source>
</evidence>
<dbReference type="Pfam" id="PF26271">
    <property type="entry name" value="DUF8073_M"/>
    <property type="match status" value="1"/>
</dbReference>
<feature type="region of interest" description="Disordered" evidence="1">
    <location>
        <begin position="83"/>
        <end position="220"/>
    </location>
</feature>
<feature type="compositionally biased region" description="Low complexity" evidence="1">
    <location>
        <begin position="130"/>
        <end position="143"/>
    </location>
</feature>
<evidence type="ECO:0000259" key="2">
    <source>
        <dbReference type="Pfam" id="PF26270"/>
    </source>
</evidence>
<sequence length="401" mass="41092">MEVARNVRELAAVLEQVTETTGAVCELELASGRDSAVDGAVASVTVEYDLSSECAVDPDRLSVSSPSASVTDGRLRLGLDVALAPPASGDADPQSASAGRTAERDSGSTKPTEPAEPTVARADGSGTHDAAGGAPVGAGVSPPTMESAISTGSDGTPKGDRPASASRGDATEAETETSADASTTTEPAVDADAKADTDAEPEPEPEPERDAVPAHHDPVRLREVYETCETFKEMTAALGVDVTSQTVRNQMIRRGIHEPESYGQSTETTASSGTSDAGDGARTPEPRVADDESSAGADPPAEARGEAAADPTGPVDLPPLPASVASLDCSTEDVCAAVAGAKTLYEVERRLGLDRAEVRDVLTALDLLDLVTGRMARRDRSAASPADVRTRVRAAFDGESE</sequence>
<feature type="compositionally biased region" description="Basic and acidic residues" evidence="1">
    <location>
        <begin position="206"/>
        <end position="220"/>
    </location>
</feature>
<feature type="domain" description="DUF8073" evidence="4">
    <location>
        <begin position="6"/>
        <end position="107"/>
    </location>
</feature>
<evidence type="ECO:0000313" key="5">
    <source>
        <dbReference type="EMBL" id="GGC49250.1"/>
    </source>
</evidence>
<dbReference type="EMBL" id="BMCI01000001">
    <property type="protein sequence ID" value="GGC49250.1"/>
    <property type="molecule type" value="Genomic_DNA"/>
</dbReference>
<dbReference type="AlphaFoldDB" id="A0A830E4B8"/>
<dbReference type="Proteomes" id="UP000646833">
    <property type="component" value="Unassembled WGS sequence"/>
</dbReference>
<feature type="compositionally biased region" description="Low complexity" evidence="1">
    <location>
        <begin position="178"/>
        <end position="190"/>
    </location>
</feature>
<evidence type="ECO:0000256" key="1">
    <source>
        <dbReference type="SAM" id="MobiDB-lite"/>
    </source>
</evidence>
<name>A0A830E4B8_9EURY</name>
<feature type="domain" description="DUF8073" evidence="3">
    <location>
        <begin position="215"/>
        <end position="255"/>
    </location>
</feature>
<accession>A0A830E4B8</accession>
<protein>
    <submittedName>
        <fullName evidence="5">Uncharacterized protein</fullName>
    </submittedName>
</protein>
<feature type="domain" description="DUF8073" evidence="2">
    <location>
        <begin position="332"/>
        <end position="395"/>
    </location>
</feature>
<reference evidence="5" key="2">
    <citation type="submission" date="2020-09" db="EMBL/GenBank/DDBJ databases">
        <authorList>
            <person name="Sun Q."/>
            <person name="Sedlacek I."/>
        </authorList>
    </citation>
    <scope>NUCLEOTIDE SEQUENCE</scope>
    <source>
        <strain evidence="5">CCM 7217</strain>
    </source>
</reference>
<comment type="caution">
    <text evidence="5">The sequence shown here is derived from an EMBL/GenBank/DDBJ whole genome shotgun (WGS) entry which is preliminary data.</text>
</comment>
<feature type="region of interest" description="Disordered" evidence="1">
    <location>
        <begin position="254"/>
        <end position="319"/>
    </location>
</feature>
<feature type="compositionally biased region" description="Polar residues" evidence="1">
    <location>
        <begin position="262"/>
        <end position="275"/>
    </location>
</feature>